<accession>A0ABV6YQ24</accession>
<evidence type="ECO:0000313" key="3">
    <source>
        <dbReference type="EMBL" id="MFC1800169.1"/>
    </source>
</evidence>
<dbReference type="InterPro" id="IPR051200">
    <property type="entry name" value="Host-pathogen_enzymatic-act"/>
</dbReference>
<evidence type="ECO:0000256" key="1">
    <source>
        <dbReference type="SAM" id="SignalP"/>
    </source>
</evidence>
<dbReference type="SUPFAM" id="SSF63825">
    <property type="entry name" value="YWTD domain"/>
    <property type="match status" value="1"/>
</dbReference>
<dbReference type="Proteomes" id="UP001594288">
    <property type="component" value="Unassembled WGS sequence"/>
</dbReference>
<comment type="caution">
    <text evidence="3">The sequence shown here is derived from an EMBL/GenBank/DDBJ whole genome shotgun (WGS) entry which is preliminary data.</text>
</comment>
<dbReference type="InterPro" id="IPR013783">
    <property type="entry name" value="Ig-like_fold"/>
</dbReference>
<dbReference type="Gene3D" id="2.60.40.10">
    <property type="entry name" value="Immunoglobulins"/>
    <property type="match status" value="1"/>
</dbReference>
<evidence type="ECO:0000313" key="4">
    <source>
        <dbReference type="Proteomes" id="UP001594288"/>
    </source>
</evidence>
<dbReference type="PANTHER" id="PTHR47197:SF3">
    <property type="entry name" value="DIHYDRO-HEME D1 DEHYDROGENASE"/>
    <property type="match status" value="1"/>
</dbReference>
<dbReference type="Gene3D" id="2.130.10.10">
    <property type="entry name" value="YVTN repeat-like/Quinoprotein amine dehydrogenase"/>
    <property type="match status" value="3"/>
</dbReference>
<name>A0ABV6YQ24_UNCEI</name>
<evidence type="ECO:0000259" key="2">
    <source>
        <dbReference type="Pfam" id="PF13860"/>
    </source>
</evidence>
<dbReference type="SUPFAM" id="SSF75011">
    <property type="entry name" value="3-carboxy-cis,cis-mucoante lactonizing enzyme"/>
    <property type="match status" value="1"/>
</dbReference>
<feature type="chain" id="PRO_5046279666" evidence="1">
    <location>
        <begin position="25"/>
        <end position="1107"/>
    </location>
</feature>
<dbReference type="InterPro" id="IPR015943">
    <property type="entry name" value="WD40/YVTN_repeat-like_dom_sf"/>
</dbReference>
<dbReference type="InterPro" id="IPR025965">
    <property type="entry name" value="FlgD/Vpr_Ig-like"/>
</dbReference>
<feature type="signal peptide" evidence="1">
    <location>
        <begin position="1"/>
        <end position="24"/>
    </location>
</feature>
<gene>
    <name evidence="3" type="ORF">ACFL2Z_04580</name>
</gene>
<dbReference type="InterPro" id="IPR011044">
    <property type="entry name" value="Quino_amine_DH_bsu"/>
</dbReference>
<dbReference type="EMBL" id="JBHPEI010000077">
    <property type="protein sequence ID" value="MFC1800169.1"/>
    <property type="molecule type" value="Genomic_DNA"/>
</dbReference>
<keyword evidence="1" id="KW-0732">Signal</keyword>
<protein>
    <submittedName>
        <fullName evidence="3">FlgD immunoglobulin-like domain containing protein</fullName>
    </submittedName>
</protein>
<reference evidence="3 4" key="1">
    <citation type="submission" date="2024-09" db="EMBL/GenBank/DDBJ databases">
        <authorList>
            <person name="D'Angelo T."/>
        </authorList>
    </citation>
    <scope>NUCLEOTIDE SEQUENCE [LARGE SCALE GENOMIC DNA]</scope>
    <source>
        <strain evidence="3">SAG AM-311-F02</strain>
    </source>
</reference>
<organism evidence="3 4">
    <name type="scientific">Eiseniibacteriota bacterium</name>
    <dbReference type="NCBI Taxonomy" id="2212470"/>
    <lineage>
        <taxon>Bacteria</taxon>
        <taxon>Candidatus Eiseniibacteriota</taxon>
    </lineage>
</organism>
<sequence>MSKCLCVTKFWICLVCLLLSSASAEPLNHSYVEDFTTLQYCDTVNTTAWWDTLAGEVKPHLFQIELAGSCDTPGDARGIAISGDYVYVADLTSGLQLIDVSDPEDPAIVGSYDTPGNAYGVAISGDRAYVADDAFGLQVISIGNPTNPLLSGTCDTPGSAFGVAISGDYAYVADYISGLQVIDISDPTNPTLAGSYATGKNTFGVAISGDYAYVADSGSGLQVIDISDPTSPTLAGSCGTLTSASSVAISGDYAYVADNGSGLQVIDISDPTNPVVAGTYSGSSLASCVAISGDYAYVADRTSGLQVVDISDPENPVSAGSYDTPGSAQGVVLSGEYAYVADFDAGLQVIDVTDRTPPSLAGSCDLSGNVYNVAISGDYAYVANYWLGLQVVDIGDPINPVYAGGYSTPDNAYNVAISGDYAYIAESGSGLYVIDISDPTTPASAGSCDTPGHAYDVAISGDNAYVADAYQGLQVIDISDPTNPTIVGYCDTQGDAEGVAIAGDYAYIVDRANYDGFQVISIIDPTNPTLVGSCHLLSEANSVVVSGGYAYVTGTYGMEIVNIGVPVAPVRVAGYNTGDDALGVAIWGDRAYVAVRDSGLHVVDIHIPWMPVFAGSYDTPQFARGVAISGDHAYVADGSSGLQVIGVFQRVIDNASNSAWSLSIDETDDAIVSARLSSTQTDSIRWEITNNSWSSWMELAPDDQIKSFPVPGNDLRWRTVHVHRAAYPDVIPTCTGLSIEWFYNFAPIDSIVDVPGDQGGWVRIYFTRSGFDILDEPGYPNYPVAMYGVYRRIDDMAFASRIVAEGEAMNPEGPPLSDLTAGGLDDCRYRGPADATVFQWEDKYFLISDGMLSSGPPPGTWEVLGSVPAHQQDQYIFLASTLADSSETLMYSAYCVSAETTSPSVYFFSYPDSGYSIDNLAPSPPSGLMMPTAIDLAWNECADDDFNYFTVYGSAVPDLDYTASIIGYTIETVLDLSGNVYDYYHVTATDFAGNEGNASSLQNETAGIPDVEDRPTVFALKQNEPNPFESNTVIGFDVPKTAALSIKVYDSEGRLVKILARGEAEPGRHRITWVGDDDHGHPASPGIYFIKMETPGFTARGKAVLLR</sequence>
<keyword evidence="4" id="KW-1185">Reference proteome</keyword>
<dbReference type="Pfam" id="PF08309">
    <property type="entry name" value="LVIVD"/>
    <property type="match status" value="14"/>
</dbReference>
<dbReference type="Gene3D" id="2.60.40.4070">
    <property type="match status" value="1"/>
</dbReference>
<dbReference type="InterPro" id="IPR013211">
    <property type="entry name" value="LVIVD"/>
</dbReference>
<dbReference type="SUPFAM" id="SSF50969">
    <property type="entry name" value="YVTN repeat-like/Quinoprotein amine dehydrogenase"/>
    <property type="match status" value="1"/>
</dbReference>
<dbReference type="PANTHER" id="PTHR47197">
    <property type="entry name" value="PROTEIN NIRF"/>
    <property type="match status" value="1"/>
</dbReference>
<proteinExistence type="predicted"/>
<dbReference type="Pfam" id="PF13860">
    <property type="entry name" value="FlgD_ig"/>
    <property type="match status" value="1"/>
</dbReference>
<feature type="domain" description="FlgD/Vpr Ig-like" evidence="2">
    <location>
        <begin position="1034"/>
        <end position="1093"/>
    </location>
</feature>